<accession>A0ABQ2JH27</accession>
<organism evidence="2 3">
    <name type="scientific">Novosphingobium indicum</name>
    <dbReference type="NCBI Taxonomy" id="462949"/>
    <lineage>
        <taxon>Bacteria</taxon>
        <taxon>Pseudomonadati</taxon>
        <taxon>Pseudomonadota</taxon>
        <taxon>Alphaproteobacteria</taxon>
        <taxon>Sphingomonadales</taxon>
        <taxon>Sphingomonadaceae</taxon>
        <taxon>Novosphingobium</taxon>
    </lineage>
</organism>
<evidence type="ECO:0000256" key="1">
    <source>
        <dbReference type="ARBA" id="ARBA00005254"/>
    </source>
</evidence>
<proteinExistence type="inferred from homology"/>
<dbReference type="EMBL" id="BMLK01000004">
    <property type="protein sequence ID" value="GGN45274.1"/>
    <property type="molecule type" value="Genomic_DNA"/>
</dbReference>
<keyword evidence="3" id="KW-1185">Reference proteome</keyword>
<dbReference type="Pfam" id="PF00378">
    <property type="entry name" value="ECH_1"/>
    <property type="match status" value="1"/>
</dbReference>
<dbReference type="CDD" id="cd06558">
    <property type="entry name" value="crotonase-like"/>
    <property type="match status" value="1"/>
</dbReference>
<name>A0ABQ2JH27_9SPHN</name>
<dbReference type="Proteomes" id="UP000605099">
    <property type="component" value="Unassembled WGS sequence"/>
</dbReference>
<dbReference type="SUPFAM" id="SSF52096">
    <property type="entry name" value="ClpP/crotonase"/>
    <property type="match status" value="1"/>
</dbReference>
<comment type="caution">
    <text evidence="2">The sequence shown here is derived from an EMBL/GenBank/DDBJ whole genome shotgun (WGS) entry which is preliminary data.</text>
</comment>
<evidence type="ECO:0000313" key="3">
    <source>
        <dbReference type="Proteomes" id="UP000605099"/>
    </source>
</evidence>
<reference evidence="3" key="1">
    <citation type="journal article" date="2019" name="Int. J. Syst. Evol. Microbiol.">
        <title>The Global Catalogue of Microorganisms (GCM) 10K type strain sequencing project: providing services to taxonomists for standard genome sequencing and annotation.</title>
        <authorList>
            <consortium name="The Broad Institute Genomics Platform"/>
            <consortium name="The Broad Institute Genome Sequencing Center for Infectious Disease"/>
            <person name="Wu L."/>
            <person name="Ma J."/>
        </authorList>
    </citation>
    <scope>NUCLEOTIDE SEQUENCE [LARGE SCALE GENOMIC DNA]</scope>
    <source>
        <strain evidence="3">CGMCC 1.6784</strain>
    </source>
</reference>
<sequence>MVCAALTVPAAELAREAAQWREPVAFIDLHREAADVPNFSLPPCPVIGVGRRDHPLAARLDTIVESSFDSEALEQAARSQPLAAATVAQLLRLLPSLSLEQGLIAESLAYAVLQGSEAHRTWVAARPSAEILPEGQVLLERVEDDLAITLDRPEAGNAIDRPMRDGLHEAFALANADLSIARVVLRAKGKAFSLGADLGEFGTTTDPARAHAIRMLTLPAREAVRCADRFEVEIDGACIGAGLELAAFARKVRASRRSWFQLPELAMGILPGAGGCVSLTHRIGRQRALLLILSGKRIGARQALDWGLIDALMDEAP</sequence>
<dbReference type="PANTHER" id="PTHR43802">
    <property type="entry name" value="ENOYL-COA HYDRATASE"/>
    <property type="match status" value="1"/>
</dbReference>
<dbReference type="InterPro" id="IPR001753">
    <property type="entry name" value="Enoyl-CoA_hydra/iso"/>
</dbReference>
<protein>
    <submittedName>
        <fullName evidence="2">Enoyl-CoA hydratase</fullName>
    </submittedName>
</protein>
<gene>
    <name evidence="2" type="primary">paaG</name>
    <name evidence="2" type="ORF">GCM10011349_11120</name>
</gene>
<dbReference type="PANTHER" id="PTHR43802:SF1">
    <property type="entry name" value="IP11341P-RELATED"/>
    <property type="match status" value="1"/>
</dbReference>
<dbReference type="Gene3D" id="3.90.226.10">
    <property type="entry name" value="2-enoyl-CoA Hydratase, Chain A, domain 1"/>
    <property type="match status" value="1"/>
</dbReference>
<comment type="similarity">
    <text evidence="1">Belongs to the enoyl-CoA hydratase/isomerase family.</text>
</comment>
<dbReference type="InterPro" id="IPR029045">
    <property type="entry name" value="ClpP/crotonase-like_dom_sf"/>
</dbReference>
<evidence type="ECO:0000313" key="2">
    <source>
        <dbReference type="EMBL" id="GGN45274.1"/>
    </source>
</evidence>